<keyword evidence="2" id="KW-0812">Transmembrane</keyword>
<evidence type="ECO:0000256" key="1">
    <source>
        <dbReference type="SAM" id="MobiDB-lite"/>
    </source>
</evidence>
<name>A0ABV9TWR9_9ACTN</name>
<sequence>MRASGLLVLAPAPEPAEALRRRVLHTATDPELAGYRADIAARGGALTPGGLPTQPDVPSPFVRRWMFVSGGMGGALLTALAAIVFMGSQLGVPTFDWPYTHPRPTEKQAASPRHSAHEDDDPGSHGPSGNGGGPVPPTPQLEKPTRPPTSDPGNPGRPPATPPPTVPSSPPATPPRPGTLRVLTTRLELYGRSSGTIRIKAEDGPVTWTGASSSDQVTLQDRTGGLSPNDSQDVLVTLHTGLINLPGRATLTFTTPHGPAQQVTVVWGISLL</sequence>
<dbReference type="Proteomes" id="UP001595872">
    <property type="component" value="Unassembled WGS sequence"/>
</dbReference>
<feature type="transmembrane region" description="Helical" evidence="2">
    <location>
        <begin position="65"/>
        <end position="85"/>
    </location>
</feature>
<accession>A0ABV9TWR9</accession>
<organism evidence="3 4">
    <name type="scientific">Actinomadura gamaensis</name>
    <dbReference type="NCBI Taxonomy" id="1763541"/>
    <lineage>
        <taxon>Bacteria</taxon>
        <taxon>Bacillati</taxon>
        <taxon>Actinomycetota</taxon>
        <taxon>Actinomycetes</taxon>
        <taxon>Streptosporangiales</taxon>
        <taxon>Thermomonosporaceae</taxon>
        <taxon>Actinomadura</taxon>
    </lineage>
</organism>
<proteinExistence type="predicted"/>
<comment type="caution">
    <text evidence="3">The sequence shown here is derived from an EMBL/GenBank/DDBJ whole genome shotgun (WGS) entry which is preliminary data.</text>
</comment>
<feature type="region of interest" description="Disordered" evidence="1">
    <location>
        <begin position="99"/>
        <end position="179"/>
    </location>
</feature>
<dbReference type="EMBL" id="JBHSIT010000004">
    <property type="protein sequence ID" value="MFC4908522.1"/>
    <property type="molecule type" value="Genomic_DNA"/>
</dbReference>
<reference evidence="4" key="1">
    <citation type="journal article" date="2019" name="Int. J. Syst. Evol. Microbiol.">
        <title>The Global Catalogue of Microorganisms (GCM) 10K type strain sequencing project: providing services to taxonomists for standard genome sequencing and annotation.</title>
        <authorList>
            <consortium name="The Broad Institute Genomics Platform"/>
            <consortium name="The Broad Institute Genome Sequencing Center for Infectious Disease"/>
            <person name="Wu L."/>
            <person name="Ma J."/>
        </authorList>
    </citation>
    <scope>NUCLEOTIDE SEQUENCE [LARGE SCALE GENOMIC DNA]</scope>
    <source>
        <strain evidence="4">KLKA75</strain>
    </source>
</reference>
<keyword evidence="2" id="KW-0472">Membrane</keyword>
<evidence type="ECO:0000256" key="2">
    <source>
        <dbReference type="SAM" id="Phobius"/>
    </source>
</evidence>
<keyword evidence="4" id="KW-1185">Reference proteome</keyword>
<gene>
    <name evidence="3" type="ORF">ACFPCY_14415</name>
</gene>
<dbReference type="RefSeq" id="WP_378256462.1">
    <property type="nucleotide sequence ID" value="NZ_JBHSIT010000004.1"/>
</dbReference>
<protein>
    <submittedName>
        <fullName evidence="3">Uncharacterized protein</fullName>
    </submittedName>
</protein>
<evidence type="ECO:0000313" key="3">
    <source>
        <dbReference type="EMBL" id="MFC4908522.1"/>
    </source>
</evidence>
<feature type="compositionally biased region" description="Pro residues" evidence="1">
    <location>
        <begin position="146"/>
        <end position="177"/>
    </location>
</feature>
<evidence type="ECO:0000313" key="4">
    <source>
        <dbReference type="Proteomes" id="UP001595872"/>
    </source>
</evidence>
<keyword evidence="2" id="KW-1133">Transmembrane helix</keyword>